<evidence type="ECO:0000256" key="26">
    <source>
        <dbReference type="ARBA" id="ARBA00046695"/>
    </source>
</evidence>
<dbReference type="AlphaFoldDB" id="A0A218U6W2"/>
<evidence type="ECO:0000256" key="40">
    <source>
        <dbReference type="ARBA" id="ARBA00049519"/>
    </source>
</evidence>
<evidence type="ECO:0000256" key="30">
    <source>
        <dbReference type="ARBA" id="ARBA00047653"/>
    </source>
</evidence>
<dbReference type="Proteomes" id="UP000197619">
    <property type="component" value="Unassembled WGS sequence"/>
</dbReference>
<evidence type="ECO:0000256" key="22">
    <source>
        <dbReference type="ARBA" id="ARBA00023221"/>
    </source>
</evidence>
<comment type="caution">
    <text evidence="44">The sequence shown here is derived from an EMBL/GenBank/DDBJ whole genome shotgun (WGS) entry which is preliminary data.</text>
</comment>
<comment type="catalytic activity">
    <reaction evidence="39">
        <text>2-(9Z-octadecenoyl)-glycerol + H2O = glycerol + (9Z)-octadecenoate + H(+)</text>
        <dbReference type="Rhea" id="RHEA:38491"/>
        <dbReference type="ChEBI" id="CHEBI:15377"/>
        <dbReference type="ChEBI" id="CHEBI:15378"/>
        <dbReference type="ChEBI" id="CHEBI:17754"/>
        <dbReference type="ChEBI" id="CHEBI:30823"/>
        <dbReference type="ChEBI" id="CHEBI:73990"/>
    </reaction>
    <physiologicalReaction direction="left-to-right" evidence="39">
        <dbReference type="Rhea" id="RHEA:38492"/>
    </physiologicalReaction>
</comment>
<evidence type="ECO:0000256" key="3">
    <source>
        <dbReference type="ARBA" id="ARBA00004236"/>
    </source>
</evidence>
<evidence type="ECO:0000256" key="14">
    <source>
        <dbReference type="ARBA" id="ARBA00022490"/>
    </source>
</evidence>
<comment type="catalytic activity">
    <reaction evidence="38">
        <text>1,3-di-(9Z-octadecenoyl)-glycerol + H2O = 1-(9Z-octadecenoyl)-glycerol + (9Z)-octadecenoate + H(+)</text>
        <dbReference type="Rhea" id="RHEA:39939"/>
        <dbReference type="ChEBI" id="CHEBI:15377"/>
        <dbReference type="ChEBI" id="CHEBI:15378"/>
        <dbReference type="ChEBI" id="CHEBI:30823"/>
        <dbReference type="ChEBI" id="CHEBI:75342"/>
        <dbReference type="ChEBI" id="CHEBI:75735"/>
    </reaction>
    <physiologicalReaction direction="left-to-right" evidence="38">
        <dbReference type="Rhea" id="RHEA:39940"/>
    </physiologicalReaction>
</comment>
<dbReference type="GO" id="GO:0047372">
    <property type="term" value="F:monoacylglycerol lipase activity"/>
    <property type="evidence" value="ECO:0007669"/>
    <property type="project" value="UniProtKB-EC"/>
</dbReference>
<dbReference type="GO" id="GO:0005829">
    <property type="term" value="C:cytosol"/>
    <property type="evidence" value="ECO:0007669"/>
    <property type="project" value="UniProtKB-SubCell"/>
</dbReference>
<evidence type="ECO:0000256" key="41">
    <source>
        <dbReference type="SAM" id="MobiDB-lite"/>
    </source>
</evidence>
<comment type="catalytic activity">
    <reaction evidence="40">
        <text>1,2-di-(9Z-octadecenoyl)-sn-glycerol + H2O = (9Z-octadecenoyl)-glycerol + (9Z)-octadecenoate + H(+)</text>
        <dbReference type="Rhea" id="RHEA:39935"/>
        <dbReference type="ChEBI" id="CHEBI:15377"/>
        <dbReference type="ChEBI" id="CHEBI:15378"/>
        <dbReference type="ChEBI" id="CHEBI:30823"/>
        <dbReference type="ChEBI" id="CHEBI:52333"/>
        <dbReference type="ChEBI" id="CHEBI:75937"/>
    </reaction>
    <physiologicalReaction direction="left-to-right" evidence="40">
        <dbReference type="Rhea" id="RHEA:39936"/>
    </physiologicalReaction>
</comment>
<comment type="subunit">
    <text evidence="26">Monomer and homodimer. Interacts with CAVIN1 in the adipocyte cytoplasm. Interacts with PLIN5.</text>
</comment>
<evidence type="ECO:0000256" key="38">
    <source>
        <dbReference type="ARBA" id="ARBA00049372"/>
    </source>
</evidence>
<comment type="catalytic activity">
    <reaction evidence="33">
        <text>1,2-di-(9Z-octadecenoyl)-glycerol + (9Z)-octadecenoate + H(+) = 1,2,3-tri-(9Z-octadecenoyl)-glycerol + H2O</text>
        <dbReference type="Rhea" id="RHEA:38379"/>
        <dbReference type="ChEBI" id="CHEBI:15377"/>
        <dbReference type="ChEBI" id="CHEBI:15378"/>
        <dbReference type="ChEBI" id="CHEBI:30823"/>
        <dbReference type="ChEBI" id="CHEBI:52323"/>
        <dbReference type="ChEBI" id="CHEBI:53753"/>
    </reaction>
    <physiologicalReaction direction="right-to-left" evidence="33">
        <dbReference type="Rhea" id="RHEA:38381"/>
    </physiologicalReaction>
</comment>
<keyword evidence="20" id="KW-0472">Membrane</keyword>
<evidence type="ECO:0000256" key="9">
    <source>
        <dbReference type="ARBA" id="ARBA00010515"/>
    </source>
</evidence>
<evidence type="ECO:0000259" key="43">
    <source>
        <dbReference type="Pfam" id="PF07859"/>
    </source>
</evidence>
<sequence length="595" mass="64983">MLAVRENSSDQFGPVWTPPQDLIPVHPSLDQSGPVRTSLDPPRTGQEIPGPSQFIPVWTSSDQFGPVWTNLDQSGPVWSSLDPPRTGQESSGPSQFIPVHPSPDQFGPVQTSLDQFGPVWTSLDQWIPVGIEDHPSLDQFGPVWIVHPSLDQFGPVRTSLDQFGPVWTSGSQWASRTIPVHPSLDQFGPVRTSLDQFRPVWTSLDQFGPPRTSQEIPGPSQFIPVWTSLDQFGLVDPSGHRGPSQFIPVHPSLDQFGPVRTSLDPPRTSQESPGRSQFIPVWTSLDQFGSRHGRHLGPALAHLAQVAPNFDLDEATPGNGYRSLLEVVHTCLERAVEKCRHVAARRRGVFFRAAANAAELEAVAAALGQLRAILVLAAKMAAKAKGGRLFPDGQLEEEEEEEDGEEGISAVVLREFSTMHNGCFYGRCLGFQSVASLTAVQVGLCRALAVPPEPLELPLARDPSRSVTIAPPGAHLGPAPLHLRLLSYHLRQGQDSAALSALSRQDGAPWPPSPFPWRRGAPLPPSPGLLVHFHGGGFVAQTSRSHEPYLRGWARDLGTPILSVDYALAPEAPFPRALEECFYAYCWALRHCRML</sequence>
<evidence type="ECO:0000256" key="16">
    <source>
        <dbReference type="ARBA" id="ARBA00022677"/>
    </source>
</evidence>
<keyword evidence="22" id="KW-0753">Steroid metabolism</keyword>
<evidence type="ECO:0000256" key="18">
    <source>
        <dbReference type="ARBA" id="ARBA00022963"/>
    </source>
</evidence>
<accession>A0A218U6W2</accession>
<evidence type="ECO:0000256" key="23">
    <source>
        <dbReference type="ARBA" id="ARBA00023406"/>
    </source>
</evidence>
<dbReference type="InterPro" id="IPR013094">
    <property type="entry name" value="AB_hydrolase_3"/>
</dbReference>
<keyword evidence="18" id="KW-0442">Lipid degradation</keyword>
<reference evidence="44 45" key="1">
    <citation type="submission" date="2017-05" db="EMBL/GenBank/DDBJ databases">
        <title>Genome of assembly of the Bengalese finch, Lonchura striata domestica.</title>
        <authorList>
            <person name="Colquitt B.M."/>
            <person name="Brainard M.S."/>
        </authorList>
    </citation>
    <scope>NUCLEOTIDE SEQUENCE [LARGE SCALE GENOMIC DNA]</scope>
    <source>
        <strain evidence="44">White83orange57</strain>
    </source>
</reference>
<comment type="similarity">
    <text evidence="9">Belongs to the 'GDXG' lipolytic enzyme family.</text>
</comment>
<comment type="pathway">
    <text evidence="8">Lipid metabolism.</text>
</comment>
<feature type="region of interest" description="Disordered" evidence="41">
    <location>
        <begin position="1"/>
        <end position="51"/>
    </location>
</feature>
<comment type="catalytic activity">
    <reaction evidence="37">
        <text>a monoacylglycerol + H2O = glycerol + a fatty acid + H(+)</text>
        <dbReference type="Rhea" id="RHEA:15245"/>
        <dbReference type="ChEBI" id="CHEBI:15377"/>
        <dbReference type="ChEBI" id="CHEBI:15378"/>
        <dbReference type="ChEBI" id="CHEBI:17408"/>
        <dbReference type="ChEBI" id="CHEBI:17754"/>
        <dbReference type="ChEBI" id="CHEBI:28868"/>
        <dbReference type="EC" id="3.1.1.79"/>
    </reaction>
</comment>
<comment type="catalytic activity">
    <reaction evidence="2">
        <text>Hydrolyzes glycerol monoesters of long-chain fatty acids.</text>
        <dbReference type="EC" id="3.1.1.23"/>
    </reaction>
</comment>
<evidence type="ECO:0000313" key="45">
    <source>
        <dbReference type="Proteomes" id="UP000197619"/>
    </source>
</evidence>
<dbReference type="EMBL" id="MUZQ01001003">
    <property type="protein sequence ID" value="OWK49463.1"/>
    <property type="molecule type" value="Genomic_DNA"/>
</dbReference>
<dbReference type="PROSITE" id="PS01173">
    <property type="entry name" value="LIPASE_GDXG_HIS"/>
    <property type="match status" value="1"/>
</dbReference>
<evidence type="ECO:0000256" key="28">
    <source>
        <dbReference type="ARBA" id="ARBA00047458"/>
    </source>
</evidence>
<dbReference type="GO" id="GO:0005811">
    <property type="term" value="C:lipid droplet"/>
    <property type="evidence" value="ECO:0007669"/>
    <property type="project" value="UniProtKB-SubCell"/>
</dbReference>
<dbReference type="GO" id="GO:0008203">
    <property type="term" value="P:cholesterol metabolic process"/>
    <property type="evidence" value="ECO:0007669"/>
    <property type="project" value="UniProtKB-KW"/>
</dbReference>
<feature type="non-terminal residue" evidence="44">
    <location>
        <position position="595"/>
    </location>
</feature>
<comment type="catalytic activity">
    <reaction evidence="23">
        <text>1-O-hexadecyl-2-acetyl-sn-glycerol + H2O = 1-O-hexadecyl-sn-glycerol + acetate + H(+)</text>
        <dbReference type="Rhea" id="RHEA:38563"/>
        <dbReference type="ChEBI" id="CHEBI:15377"/>
        <dbReference type="ChEBI" id="CHEBI:15378"/>
        <dbReference type="ChEBI" id="CHEBI:30089"/>
        <dbReference type="ChEBI" id="CHEBI:34115"/>
        <dbReference type="ChEBI" id="CHEBI:75936"/>
    </reaction>
    <physiologicalReaction direction="left-to-right" evidence="23">
        <dbReference type="Rhea" id="RHEA:38564"/>
    </physiologicalReaction>
</comment>
<feature type="domain" description="Hormone-sensitive lipase N-terminal" evidence="42">
    <location>
        <begin position="292"/>
        <end position="438"/>
    </location>
</feature>
<comment type="catalytic activity">
    <reaction evidence="27">
        <text>1-(9Z-octadecenoyl)-glycerol + H2O = glycerol + (9Z)-octadecenoate + H(+)</text>
        <dbReference type="Rhea" id="RHEA:38487"/>
        <dbReference type="ChEBI" id="CHEBI:15377"/>
        <dbReference type="ChEBI" id="CHEBI:15378"/>
        <dbReference type="ChEBI" id="CHEBI:17754"/>
        <dbReference type="ChEBI" id="CHEBI:30823"/>
        <dbReference type="ChEBI" id="CHEBI:75342"/>
    </reaction>
    <physiologicalReaction direction="left-to-right" evidence="27">
        <dbReference type="Rhea" id="RHEA:38488"/>
    </physiologicalReaction>
</comment>
<evidence type="ECO:0000256" key="7">
    <source>
        <dbReference type="ARBA" id="ARBA00004879"/>
    </source>
</evidence>
<evidence type="ECO:0000256" key="25">
    <source>
        <dbReference type="ARBA" id="ARBA00031112"/>
    </source>
</evidence>
<dbReference type="GO" id="GO:0004806">
    <property type="term" value="F:triacylglycerol lipase activity"/>
    <property type="evidence" value="ECO:0007669"/>
    <property type="project" value="TreeGrafter"/>
</dbReference>
<feature type="domain" description="Alpha/beta hydrolase fold-3" evidence="43">
    <location>
        <begin position="530"/>
        <end position="591"/>
    </location>
</feature>
<proteinExistence type="inferred from homology"/>
<evidence type="ECO:0000256" key="11">
    <source>
        <dbReference type="ARBA" id="ARBA00013254"/>
    </source>
</evidence>
<protein>
    <recommendedName>
        <fullName evidence="12">Hormone-sensitive lipase</fullName>
        <ecNumber evidence="11">3.1.1.23</ecNumber>
        <ecNumber evidence="10">3.1.1.79</ecNumber>
    </recommendedName>
    <alternativeName>
        <fullName evidence="25">Monoacylglycerol lipase LIPE</fullName>
    </alternativeName>
    <alternativeName>
        <fullName evidence="24">Retinyl ester hydrolase</fullName>
    </alternativeName>
</protein>
<evidence type="ECO:0000256" key="37">
    <source>
        <dbReference type="ARBA" id="ARBA00049208"/>
    </source>
</evidence>
<evidence type="ECO:0000256" key="39">
    <source>
        <dbReference type="ARBA" id="ARBA00049461"/>
    </source>
</evidence>
<comment type="subcellular location">
    <subcellularLocation>
        <location evidence="3">Cell membrane</location>
    </subcellularLocation>
    <subcellularLocation>
        <location evidence="6">Cytoplasm</location>
        <location evidence="6">Cytosol</location>
    </subcellularLocation>
    <subcellularLocation>
        <location evidence="5">Lipid droplet</location>
    </subcellularLocation>
    <subcellularLocation>
        <location evidence="4">Membrane</location>
        <location evidence="4">Caveola</location>
    </subcellularLocation>
</comment>
<evidence type="ECO:0000256" key="24">
    <source>
        <dbReference type="ARBA" id="ARBA00030031"/>
    </source>
</evidence>
<dbReference type="InterPro" id="IPR010468">
    <property type="entry name" value="HSL_N"/>
</dbReference>
<evidence type="ECO:0000256" key="27">
    <source>
        <dbReference type="ARBA" id="ARBA00047438"/>
    </source>
</evidence>
<evidence type="ECO:0000256" key="15">
    <source>
        <dbReference type="ARBA" id="ARBA00022548"/>
    </source>
</evidence>
<evidence type="ECO:0000256" key="4">
    <source>
        <dbReference type="ARBA" id="ARBA00004345"/>
    </source>
</evidence>
<keyword evidence="45" id="KW-1185">Reference proteome</keyword>
<comment type="catalytic activity">
    <reaction evidence="35">
        <text>all-trans-retinyl hexadecanoate + H2O = all-trans-retinol + hexadecanoate + H(+)</text>
        <dbReference type="Rhea" id="RHEA:13933"/>
        <dbReference type="ChEBI" id="CHEBI:7896"/>
        <dbReference type="ChEBI" id="CHEBI:15377"/>
        <dbReference type="ChEBI" id="CHEBI:15378"/>
        <dbReference type="ChEBI" id="CHEBI:17336"/>
        <dbReference type="ChEBI" id="CHEBI:17616"/>
    </reaction>
    <physiologicalReaction direction="left-to-right" evidence="35">
        <dbReference type="Rhea" id="RHEA:13934"/>
    </physiologicalReaction>
</comment>
<evidence type="ECO:0000256" key="6">
    <source>
        <dbReference type="ARBA" id="ARBA00004514"/>
    </source>
</evidence>
<comment type="catalytic activity">
    <reaction evidence="30">
        <text>cholesteryl (9Z-octadecenoate) + H2O = cholesterol + (9Z)-octadecenoate + H(+)</text>
        <dbReference type="Rhea" id="RHEA:33875"/>
        <dbReference type="ChEBI" id="CHEBI:15377"/>
        <dbReference type="ChEBI" id="CHEBI:15378"/>
        <dbReference type="ChEBI" id="CHEBI:16113"/>
        <dbReference type="ChEBI" id="CHEBI:30823"/>
        <dbReference type="ChEBI" id="CHEBI:46898"/>
    </reaction>
    <physiologicalReaction direction="left-to-right" evidence="30">
        <dbReference type="Rhea" id="RHEA:33876"/>
    </physiologicalReaction>
</comment>
<dbReference type="SUPFAM" id="SSF53474">
    <property type="entry name" value="alpha/beta-Hydrolases"/>
    <property type="match status" value="1"/>
</dbReference>
<evidence type="ECO:0000256" key="20">
    <source>
        <dbReference type="ARBA" id="ARBA00023136"/>
    </source>
</evidence>
<keyword evidence="14" id="KW-0963">Cytoplasm</keyword>
<evidence type="ECO:0000256" key="34">
    <source>
        <dbReference type="ARBA" id="ARBA00048674"/>
    </source>
</evidence>
<keyword evidence="16" id="KW-0551">Lipid droplet</keyword>
<comment type="catalytic activity">
    <reaction evidence="32">
        <text>1,2,3-tri-(9Z-octadecenoyl)-glycerol + H2O = di-(9Z)-octadecenoylglycerol + (9Z)-octadecenoate + H(+)</text>
        <dbReference type="Rhea" id="RHEA:38575"/>
        <dbReference type="ChEBI" id="CHEBI:15377"/>
        <dbReference type="ChEBI" id="CHEBI:15378"/>
        <dbReference type="ChEBI" id="CHEBI:30823"/>
        <dbReference type="ChEBI" id="CHEBI:53753"/>
        <dbReference type="ChEBI" id="CHEBI:75945"/>
    </reaction>
    <physiologicalReaction direction="left-to-right" evidence="32">
        <dbReference type="Rhea" id="RHEA:38576"/>
    </physiologicalReaction>
</comment>
<evidence type="ECO:0000256" key="8">
    <source>
        <dbReference type="ARBA" id="ARBA00005189"/>
    </source>
</evidence>
<dbReference type="PANTHER" id="PTHR23025">
    <property type="entry name" value="TRIACYLGLYCEROL LIPASE"/>
    <property type="match status" value="1"/>
</dbReference>
<evidence type="ECO:0000256" key="31">
    <source>
        <dbReference type="ARBA" id="ARBA00047674"/>
    </source>
</evidence>
<comment type="catalytic activity">
    <reaction evidence="29">
        <text>2-(5Z,8Z,11Z,14Z-eicosatetraenoyl)-glycerol + H2O = glycerol + (5Z,8Z,11Z,14Z)-eicosatetraenoate + H(+)</text>
        <dbReference type="Rhea" id="RHEA:26132"/>
        <dbReference type="ChEBI" id="CHEBI:15377"/>
        <dbReference type="ChEBI" id="CHEBI:15378"/>
        <dbReference type="ChEBI" id="CHEBI:17754"/>
        <dbReference type="ChEBI" id="CHEBI:32395"/>
        <dbReference type="ChEBI" id="CHEBI:52392"/>
    </reaction>
    <physiologicalReaction direction="left-to-right" evidence="29">
        <dbReference type="Rhea" id="RHEA:26133"/>
    </physiologicalReaction>
</comment>
<comment type="catalytic activity">
    <reaction evidence="36">
        <text>2,3-di-(9Z)-octadecenoyl-sn-glycerol + H2O = 2-(9Z-octadecenoyl)-glycerol + (9Z)-octadecenoate + H(+)</text>
        <dbReference type="Rhea" id="RHEA:38383"/>
        <dbReference type="ChEBI" id="CHEBI:15377"/>
        <dbReference type="ChEBI" id="CHEBI:15378"/>
        <dbReference type="ChEBI" id="CHEBI:30823"/>
        <dbReference type="ChEBI" id="CHEBI:73990"/>
        <dbReference type="ChEBI" id="CHEBI:75824"/>
    </reaction>
    <physiologicalReaction direction="left-to-right" evidence="36">
        <dbReference type="Rhea" id="RHEA:38384"/>
    </physiologicalReaction>
</comment>
<dbReference type="EC" id="3.1.1.79" evidence="10"/>
<dbReference type="GO" id="GO:0004771">
    <property type="term" value="F:sterol ester esterase activity"/>
    <property type="evidence" value="ECO:0007669"/>
    <property type="project" value="TreeGrafter"/>
</dbReference>
<organism evidence="44 45">
    <name type="scientific">Lonchura striata</name>
    <name type="common">white-rumped munia</name>
    <dbReference type="NCBI Taxonomy" id="40157"/>
    <lineage>
        <taxon>Eukaryota</taxon>
        <taxon>Metazoa</taxon>
        <taxon>Chordata</taxon>
        <taxon>Craniata</taxon>
        <taxon>Vertebrata</taxon>
        <taxon>Euteleostomi</taxon>
        <taxon>Archelosauria</taxon>
        <taxon>Archosauria</taxon>
        <taxon>Dinosauria</taxon>
        <taxon>Saurischia</taxon>
        <taxon>Theropoda</taxon>
        <taxon>Coelurosauria</taxon>
        <taxon>Aves</taxon>
        <taxon>Neognathae</taxon>
        <taxon>Neoaves</taxon>
        <taxon>Telluraves</taxon>
        <taxon>Australaves</taxon>
        <taxon>Passeriformes</taxon>
        <taxon>Passeroidea</taxon>
        <taxon>Estrildidae</taxon>
        <taxon>Estrildinae</taxon>
        <taxon>Lonchura</taxon>
    </lineage>
</organism>
<keyword evidence="15" id="KW-0153">Cholesterol metabolism</keyword>
<comment type="catalytic activity">
    <reaction evidence="1">
        <text>a triacylglycerol + H2O = a diacylglycerol + a fatty acid + H(+)</text>
        <dbReference type="Rhea" id="RHEA:12044"/>
        <dbReference type="ChEBI" id="CHEBI:15377"/>
        <dbReference type="ChEBI" id="CHEBI:15378"/>
        <dbReference type="ChEBI" id="CHEBI:17855"/>
        <dbReference type="ChEBI" id="CHEBI:18035"/>
        <dbReference type="ChEBI" id="CHEBI:28868"/>
        <dbReference type="EC" id="3.1.1.79"/>
    </reaction>
</comment>
<evidence type="ECO:0000256" key="32">
    <source>
        <dbReference type="ARBA" id="ARBA00048386"/>
    </source>
</evidence>
<keyword evidence="19" id="KW-0443">Lipid metabolism</keyword>
<dbReference type="EC" id="3.1.1.23" evidence="11"/>
<comment type="catalytic activity">
    <reaction evidence="31">
        <text>a diacylglycerol + H2O = a monoacylglycerol + a fatty acid + H(+)</text>
        <dbReference type="Rhea" id="RHEA:32731"/>
        <dbReference type="ChEBI" id="CHEBI:15377"/>
        <dbReference type="ChEBI" id="CHEBI:15378"/>
        <dbReference type="ChEBI" id="CHEBI:17408"/>
        <dbReference type="ChEBI" id="CHEBI:18035"/>
        <dbReference type="ChEBI" id="CHEBI:28868"/>
        <dbReference type="EC" id="3.1.1.79"/>
    </reaction>
</comment>
<evidence type="ECO:0000256" key="13">
    <source>
        <dbReference type="ARBA" id="ARBA00022475"/>
    </source>
</evidence>
<evidence type="ECO:0000256" key="21">
    <source>
        <dbReference type="ARBA" id="ARBA00023166"/>
    </source>
</evidence>
<keyword evidence="21" id="KW-1207">Sterol metabolism</keyword>
<evidence type="ECO:0000256" key="33">
    <source>
        <dbReference type="ARBA" id="ARBA00048657"/>
    </source>
</evidence>
<dbReference type="PANTHER" id="PTHR23025:SF3">
    <property type="entry name" value="HORMONE-SENSITIVE LIPASE"/>
    <property type="match status" value="1"/>
</dbReference>
<dbReference type="InterPro" id="IPR029058">
    <property type="entry name" value="AB_hydrolase_fold"/>
</dbReference>
<evidence type="ECO:0000256" key="1">
    <source>
        <dbReference type="ARBA" id="ARBA00000803"/>
    </source>
</evidence>
<comment type="pathway">
    <text evidence="7">Glycerolipid metabolism; triacylglycerol degradation.</text>
</comment>
<dbReference type="GO" id="GO:0019433">
    <property type="term" value="P:triglyceride catabolic process"/>
    <property type="evidence" value="ECO:0007669"/>
    <property type="project" value="UniProtKB-UniPathway"/>
</dbReference>
<evidence type="ECO:0000256" key="19">
    <source>
        <dbReference type="ARBA" id="ARBA00023098"/>
    </source>
</evidence>
<dbReference type="GO" id="GO:0005901">
    <property type="term" value="C:caveola"/>
    <property type="evidence" value="ECO:0007669"/>
    <property type="project" value="UniProtKB-SubCell"/>
</dbReference>
<keyword evidence="17" id="KW-0378">Hydrolase</keyword>
<evidence type="ECO:0000313" key="44">
    <source>
        <dbReference type="EMBL" id="OWK49463.1"/>
    </source>
</evidence>
<evidence type="ECO:0000256" key="35">
    <source>
        <dbReference type="ARBA" id="ARBA00049053"/>
    </source>
</evidence>
<evidence type="ECO:0000256" key="5">
    <source>
        <dbReference type="ARBA" id="ARBA00004502"/>
    </source>
</evidence>
<name>A0A218U6W2_9PASE</name>
<keyword evidence="13" id="KW-1003">Cell membrane</keyword>
<comment type="catalytic activity">
    <reaction evidence="34">
        <text>1,2-di-(9Z-octadecenoyl)-glycerol + H2O = (9Z-octadecenoyl)-glycerol + (9Z)-octadecenoate + H(+)</text>
        <dbReference type="Rhea" id="RHEA:38455"/>
        <dbReference type="ChEBI" id="CHEBI:15377"/>
        <dbReference type="ChEBI" id="CHEBI:15378"/>
        <dbReference type="ChEBI" id="CHEBI:30823"/>
        <dbReference type="ChEBI" id="CHEBI:52323"/>
        <dbReference type="ChEBI" id="CHEBI:75937"/>
    </reaction>
    <physiologicalReaction direction="left-to-right" evidence="34">
        <dbReference type="Rhea" id="RHEA:38456"/>
    </physiologicalReaction>
</comment>
<dbReference type="InterPro" id="IPR002168">
    <property type="entry name" value="Lipase_GDXG_HIS_AS"/>
</dbReference>
<dbReference type="Pfam" id="PF06350">
    <property type="entry name" value="HSL_N"/>
    <property type="match status" value="1"/>
</dbReference>
<evidence type="ECO:0000259" key="42">
    <source>
        <dbReference type="Pfam" id="PF06350"/>
    </source>
</evidence>
<evidence type="ECO:0000256" key="17">
    <source>
        <dbReference type="ARBA" id="ARBA00022801"/>
    </source>
</evidence>
<gene>
    <name evidence="44" type="primary">LIPE</name>
    <name evidence="44" type="ORF">RLOC_00012239</name>
</gene>
<evidence type="ECO:0000256" key="36">
    <source>
        <dbReference type="ARBA" id="ARBA00049143"/>
    </source>
</evidence>
<feature type="region of interest" description="Disordered" evidence="41">
    <location>
        <begin position="72"/>
        <end position="94"/>
    </location>
</feature>
<evidence type="ECO:0000256" key="29">
    <source>
        <dbReference type="ARBA" id="ARBA00047476"/>
    </source>
</evidence>
<dbReference type="UniPathway" id="UPA00256"/>
<dbReference type="Pfam" id="PF07859">
    <property type="entry name" value="Abhydrolase_3"/>
    <property type="match status" value="1"/>
</dbReference>
<evidence type="ECO:0000256" key="10">
    <source>
        <dbReference type="ARBA" id="ARBA00013088"/>
    </source>
</evidence>
<comment type="catalytic activity">
    <reaction evidence="28">
        <text>1,2-di-(9Z-octadecenoyl)-glycerol + H2O = 2-(9Z-octadecenoyl)-glycerol + (9Z)-octadecenoate + H(+)</text>
        <dbReference type="Rhea" id="RHEA:38659"/>
        <dbReference type="ChEBI" id="CHEBI:15377"/>
        <dbReference type="ChEBI" id="CHEBI:15378"/>
        <dbReference type="ChEBI" id="CHEBI:30823"/>
        <dbReference type="ChEBI" id="CHEBI:52323"/>
        <dbReference type="ChEBI" id="CHEBI:73990"/>
    </reaction>
    <physiologicalReaction direction="left-to-right" evidence="28">
        <dbReference type="Rhea" id="RHEA:38660"/>
    </physiologicalReaction>
</comment>
<evidence type="ECO:0000256" key="2">
    <source>
        <dbReference type="ARBA" id="ARBA00001613"/>
    </source>
</evidence>
<dbReference type="Gene3D" id="3.40.50.1820">
    <property type="entry name" value="alpha/beta hydrolase"/>
    <property type="match status" value="1"/>
</dbReference>
<evidence type="ECO:0000256" key="12">
    <source>
        <dbReference type="ARBA" id="ARBA00015845"/>
    </source>
</evidence>